<proteinExistence type="predicted"/>
<feature type="compositionally biased region" description="Basic residues" evidence="1">
    <location>
        <begin position="51"/>
        <end position="66"/>
    </location>
</feature>
<keyword evidence="3" id="KW-1185">Reference proteome</keyword>
<protein>
    <submittedName>
        <fullName evidence="2">Uncharacterized protein</fullName>
    </submittedName>
</protein>
<feature type="region of interest" description="Disordered" evidence="1">
    <location>
        <begin position="44"/>
        <end position="84"/>
    </location>
</feature>
<evidence type="ECO:0000313" key="3">
    <source>
        <dbReference type="Proteomes" id="UP000324222"/>
    </source>
</evidence>
<evidence type="ECO:0000256" key="1">
    <source>
        <dbReference type="SAM" id="MobiDB-lite"/>
    </source>
</evidence>
<dbReference type="Proteomes" id="UP000324222">
    <property type="component" value="Unassembled WGS sequence"/>
</dbReference>
<comment type="caution">
    <text evidence="2">The sequence shown here is derived from an EMBL/GenBank/DDBJ whole genome shotgun (WGS) entry which is preliminary data.</text>
</comment>
<gene>
    <name evidence="2" type="ORF">E2C01_067695</name>
</gene>
<dbReference type="AlphaFoldDB" id="A0A5B7HXE8"/>
<sequence length="84" mass="9451">MKKKLSVLQVEETHGDTSSVPPNTVQQTSSCDSRLWRQPKVTRIPALPAKLRQRKGAHAAGHRHPAASHPRQHENTHQHPTKFP</sequence>
<name>A0A5B7HXE8_PORTR</name>
<organism evidence="2 3">
    <name type="scientific">Portunus trituberculatus</name>
    <name type="common">Swimming crab</name>
    <name type="synonym">Neptunus trituberculatus</name>
    <dbReference type="NCBI Taxonomy" id="210409"/>
    <lineage>
        <taxon>Eukaryota</taxon>
        <taxon>Metazoa</taxon>
        <taxon>Ecdysozoa</taxon>
        <taxon>Arthropoda</taxon>
        <taxon>Crustacea</taxon>
        <taxon>Multicrustacea</taxon>
        <taxon>Malacostraca</taxon>
        <taxon>Eumalacostraca</taxon>
        <taxon>Eucarida</taxon>
        <taxon>Decapoda</taxon>
        <taxon>Pleocyemata</taxon>
        <taxon>Brachyura</taxon>
        <taxon>Eubrachyura</taxon>
        <taxon>Portunoidea</taxon>
        <taxon>Portunidae</taxon>
        <taxon>Portuninae</taxon>
        <taxon>Portunus</taxon>
    </lineage>
</organism>
<reference evidence="2 3" key="1">
    <citation type="submission" date="2019-05" db="EMBL/GenBank/DDBJ databases">
        <title>Another draft genome of Portunus trituberculatus and its Hox gene families provides insights of decapod evolution.</title>
        <authorList>
            <person name="Jeong J.-H."/>
            <person name="Song I."/>
            <person name="Kim S."/>
            <person name="Choi T."/>
            <person name="Kim D."/>
            <person name="Ryu S."/>
            <person name="Kim W."/>
        </authorList>
    </citation>
    <scope>NUCLEOTIDE SEQUENCE [LARGE SCALE GENOMIC DNA]</scope>
    <source>
        <tissue evidence="2">Muscle</tissue>
    </source>
</reference>
<accession>A0A5B7HXE8</accession>
<feature type="compositionally biased region" description="Polar residues" evidence="1">
    <location>
        <begin position="16"/>
        <end position="32"/>
    </location>
</feature>
<feature type="region of interest" description="Disordered" evidence="1">
    <location>
        <begin position="1"/>
        <end position="32"/>
    </location>
</feature>
<evidence type="ECO:0000313" key="2">
    <source>
        <dbReference type="EMBL" id="MPC73368.1"/>
    </source>
</evidence>
<dbReference type="EMBL" id="VSRR010036657">
    <property type="protein sequence ID" value="MPC73368.1"/>
    <property type="molecule type" value="Genomic_DNA"/>
</dbReference>